<evidence type="ECO:0000313" key="2">
    <source>
        <dbReference type="Proteomes" id="UP000675121"/>
    </source>
</evidence>
<keyword evidence="2" id="KW-1185">Reference proteome</keyword>
<accession>A0A9N8R620</accession>
<dbReference type="Proteomes" id="UP000675121">
    <property type="component" value="Unassembled WGS sequence"/>
</dbReference>
<protein>
    <submittedName>
        <fullName evidence="1">Uncharacterized protein</fullName>
    </submittedName>
</protein>
<dbReference type="AlphaFoldDB" id="A0A9N8R620"/>
<comment type="caution">
    <text evidence="1">The sequence shown here is derived from an EMBL/GenBank/DDBJ whole genome shotgun (WGS) entry which is preliminary data.</text>
</comment>
<proteinExistence type="predicted"/>
<gene>
    <name evidence="1" type="ORF">R70211_07287</name>
</gene>
<dbReference type="EMBL" id="CAJNAS010000037">
    <property type="protein sequence ID" value="CAE6965231.1"/>
    <property type="molecule type" value="Genomic_DNA"/>
</dbReference>
<evidence type="ECO:0000313" key="1">
    <source>
        <dbReference type="EMBL" id="CAE6965231.1"/>
    </source>
</evidence>
<reference evidence="1" key="1">
    <citation type="submission" date="2021-02" db="EMBL/GenBank/DDBJ databases">
        <authorList>
            <person name="Vanwijnsberghe S."/>
        </authorList>
    </citation>
    <scope>NUCLEOTIDE SEQUENCE</scope>
    <source>
        <strain evidence="1">R-70211</strain>
    </source>
</reference>
<organism evidence="1 2">
    <name type="scientific">Paraburkholderia domus</name>
    <dbReference type="NCBI Taxonomy" id="2793075"/>
    <lineage>
        <taxon>Bacteria</taxon>
        <taxon>Pseudomonadati</taxon>
        <taxon>Pseudomonadota</taxon>
        <taxon>Betaproteobacteria</taxon>
        <taxon>Burkholderiales</taxon>
        <taxon>Burkholderiaceae</taxon>
        <taxon>Paraburkholderia</taxon>
    </lineage>
</organism>
<sequence>MNDFAPSTAGPANGGLAERILEVMPSPTSIDLLAAGILDNEWVSPAVIRALFSAEMDAP</sequence>
<name>A0A9N8R620_9BURK</name>
<dbReference type="RefSeq" id="WP_201083031.1">
    <property type="nucleotide sequence ID" value="NZ_CAJNAS010000037.1"/>
</dbReference>